<dbReference type="GO" id="GO:0003777">
    <property type="term" value="F:microtubule motor activity"/>
    <property type="evidence" value="ECO:0007669"/>
    <property type="project" value="InterPro"/>
</dbReference>
<feature type="compositionally biased region" description="Basic and acidic residues" evidence="2">
    <location>
        <begin position="891"/>
        <end position="923"/>
    </location>
</feature>
<evidence type="ECO:0000313" key="4">
    <source>
        <dbReference type="EMBL" id="CEM36340.1"/>
    </source>
</evidence>
<dbReference type="SMART" id="SM00129">
    <property type="entry name" value="KISc"/>
    <property type="match status" value="1"/>
</dbReference>
<protein>
    <recommendedName>
        <fullName evidence="3">Kinesin motor domain-containing protein</fullName>
    </recommendedName>
</protein>
<dbReference type="GO" id="GO:0005871">
    <property type="term" value="C:kinesin complex"/>
    <property type="evidence" value="ECO:0007669"/>
    <property type="project" value="TreeGrafter"/>
</dbReference>
<sequence length="1362" mass="148395">MKLTGSSEPIEAPLRLTACAIHPCSVLPDTKNHFSNSFAVREQPPAICFREDVRHHHPQQQKKGPARMAYRPPPPTGPPPAPKPPGRLLEGHYEYSPWAFETLVPPDTEARHDRIFNQIAEPLVRGAVLRGESGIVLSTGGTGSGKTFTQLGNSRKGQGGIVHESLARAFQLVHESSTVISISFVEIYRNRIHDLLLDTNTNNRDDRRRRGGQGATGSAPGTTSKFRCSTLLEALSLFGEGCERRHSAHLLSNPTASRGHTIFIIEFSDHDSGRSSVVSFVDMATAVVPERVEPTGTGRYKVYAKDVSKTIEESRETLSLCVRKFNDDKQQRLREELEGADEEEADHETHQERKKPFVPKSRPNSRHIILQPSPLPRDWRSKVVRRAQPAPQMVRAWDVPWTFGQVLEPALPETAPWDKTALTACLRQIFEQPETLNIALLYHIKYVSPALSESESLKYLRLFHRLQKALHFPTMPFVDPSDLFPPRPTLPPPPKPYVPKTRFRKGDDWAIADIDSPRGLAEQRVKEWNRKERERTMQTTGATFRQRGSSPSGTKDTARRRDEAPDRRQARQSTEAAAAPGHRGTTNGRTTGGIRGMGGDTTQPNASGVLQQDFQAKTAPRTRGTTTVPPAPKQNSHSVNPSPVPKQAELIRPLDKKTPPCPPKVAPTPAAATVRIVGRTSSTSPNPTSRLRCSRVGVQGPQTAPKWGIPVLTSKEDKAHQKAPFRGAEKTSAQQGAGVAKTASAKYGSALPSRAARTSGAGPGEWQILWPEKKDDSGRDTEEADVGGGQEQANLETQRQEIQPLPDHQPAQIVQRQGSDAEQEPAGHLLVLAGQEEQPVEQKEADVEVEKNAEEKEKMTAEGRHEGTEQGLTEAAQQPGPAITAADQEPAEQKEAGGMETKEEEKTGKPEERPRRSCRKEGRGFFFDDSVANSKIERPSTCDSPLRAWLASPLSIDGIGEPRRIVIEPPSPVEKARERAKRNASLHKRRAGTRDAIDVEGVEEDSTTDIIGGAVRVKRGAGKGKSWNVSPAGVQSCPQTNITTAINFTQSAIDLPDSPMTLAKGPVVAVRPKITSEFLPAKSCGVPRIPNDHRQQSPYSNATQGYGFVAASTAAPSATNFKSPRTPIFGPIAAKQAPPAPPSIDHHMWNNPIQQRVVNREVSSVLPSARLPNRSSQRETTTTTTDVLDSAEQDDLGGGVEAMVPAIRQLTVDEEEMAGAQGRRTTAEVPLRQPKAAPLRVGTIRQAFSPPGTLSRPFVPKSHGSPKMTNPKPVVRLGAGVRPAVPPTGASGHIRRLPPQHGPVPVNMYPAPARAGSPALAVTRTVICPTPTPMAVPIYTPTFMHHQAYPLFGAGAPRPPVR</sequence>
<feature type="region of interest" description="Disordered" evidence="2">
    <location>
        <begin position="1248"/>
        <end position="1271"/>
    </location>
</feature>
<keyword evidence="5" id="KW-1185">Reference proteome</keyword>
<feature type="compositionally biased region" description="Polar residues" evidence="2">
    <location>
        <begin position="623"/>
        <end position="641"/>
    </location>
</feature>
<dbReference type="InterPro" id="IPR036961">
    <property type="entry name" value="Kinesin_motor_dom_sf"/>
</dbReference>
<dbReference type="GO" id="GO:0008017">
    <property type="term" value="F:microtubule binding"/>
    <property type="evidence" value="ECO:0007669"/>
    <property type="project" value="InterPro"/>
</dbReference>
<proteinExistence type="inferred from homology"/>
<feature type="compositionally biased region" description="Pro residues" evidence="2">
    <location>
        <begin position="71"/>
        <end position="85"/>
    </location>
</feature>
<feature type="compositionally biased region" description="Basic and acidic residues" evidence="2">
    <location>
        <begin position="556"/>
        <end position="569"/>
    </location>
</feature>
<dbReference type="Pfam" id="PF00225">
    <property type="entry name" value="Kinesin"/>
    <property type="match status" value="1"/>
</dbReference>
<dbReference type="GO" id="GO:0005524">
    <property type="term" value="F:ATP binding"/>
    <property type="evidence" value="ECO:0007669"/>
    <property type="project" value="UniProtKB-UniRule"/>
</dbReference>
<evidence type="ECO:0000313" key="5">
    <source>
        <dbReference type="Proteomes" id="UP000041254"/>
    </source>
</evidence>
<dbReference type="GO" id="GO:0016887">
    <property type="term" value="F:ATP hydrolysis activity"/>
    <property type="evidence" value="ECO:0007669"/>
    <property type="project" value="TreeGrafter"/>
</dbReference>
<dbReference type="InterPro" id="IPR001752">
    <property type="entry name" value="Kinesin_motor_dom"/>
</dbReference>
<feature type="region of interest" description="Disordered" evidence="2">
    <location>
        <begin position="679"/>
        <end position="946"/>
    </location>
</feature>
<comment type="similarity">
    <text evidence="1">Belongs to the TRAFAC class myosin-kinesin ATPase superfamily. Kinesin family.</text>
</comment>
<evidence type="ECO:0000259" key="3">
    <source>
        <dbReference type="PROSITE" id="PS50067"/>
    </source>
</evidence>
<feature type="domain" description="Kinesin motor" evidence="3">
    <location>
        <begin position="65"/>
        <end position="284"/>
    </location>
</feature>
<dbReference type="GO" id="GO:0005874">
    <property type="term" value="C:microtubule"/>
    <property type="evidence" value="ECO:0007669"/>
    <property type="project" value="TreeGrafter"/>
</dbReference>
<keyword evidence="1" id="KW-0547">Nucleotide-binding</keyword>
<feature type="compositionally biased region" description="Polar residues" evidence="2">
    <location>
        <begin position="537"/>
        <end position="555"/>
    </location>
</feature>
<accession>A0A0G4GZ42</accession>
<feature type="region of interest" description="Disordered" evidence="2">
    <location>
        <begin position="529"/>
        <end position="646"/>
    </location>
</feature>
<name>A0A0G4GZ42_VITBC</name>
<reference evidence="4 5" key="1">
    <citation type="submission" date="2014-11" db="EMBL/GenBank/DDBJ databases">
        <authorList>
            <person name="Zhu J."/>
            <person name="Qi W."/>
            <person name="Song R."/>
        </authorList>
    </citation>
    <scope>NUCLEOTIDE SEQUENCE [LARGE SCALE GENOMIC DNA]</scope>
</reference>
<feature type="region of interest" description="Disordered" evidence="2">
    <location>
        <begin position="972"/>
        <end position="992"/>
    </location>
</feature>
<dbReference type="InterPro" id="IPR027640">
    <property type="entry name" value="Kinesin-like_fam"/>
</dbReference>
<gene>
    <name evidence="4" type="ORF">Vbra_10445</name>
</gene>
<feature type="compositionally biased region" description="Polar residues" evidence="2">
    <location>
        <begin position="603"/>
        <end position="615"/>
    </location>
</feature>
<evidence type="ECO:0000256" key="1">
    <source>
        <dbReference type="PROSITE-ProRule" id="PRU00283"/>
    </source>
</evidence>
<dbReference type="GO" id="GO:0007018">
    <property type="term" value="P:microtubule-based movement"/>
    <property type="evidence" value="ECO:0007669"/>
    <property type="project" value="InterPro"/>
</dbReference>
<dbReference type="EMBL" id="CDMY01000887">
    <property type="protein sequence ID" value="CEM36340.1"/>
    <property type="molecule type" value="Genomic_DNA"/>
</dbReference>
<dbReference type="STRING" id="1169540.A0A0G4GZ42"/>
<keyword evidence="1" id="KW-0505">Motor protein</keyword>
<feature type="compositionally biased region" description="Basic and acidic residues" evidence="2">
    <location>
        <begin position="771"/>
        <end position="781"/>
    </location>
</feature>
<feature type="region of interest" description="Disordered" evidence="2">
    <location>
        <begin position="336"/>
        <end position="367"/>
    </location>
</feature>
<feature type="compositionally biased region" description="Polar residues" evidence="2">
    <location>
        <begin position="791"/>
        <end position="801"/>
    </location>
</feature>
<feature type="compositionally biased region" description="Low complexity" evidence="2">
    <location>
        <begin position="679"/>
        <end position="689"/>
    </location>
</feature>
<feature type="region of interest" description="Disordered" evidence="2">
    <location>
        <begin position="54"/>
        <end position="87"/>
    </location>
</feature>
<dbReference type="SUPFAM" id="SSF52540">
    <property type="entry name" value="P-loop containing nucleoside triphosphate hydrolases"/>
    <property type="match status" value="1"/>
</dbReference>
<keyword evidence="1" id="KW-0067">ATP-binding</keyword>
<feature type="region of interest" description="Disordered" evidence="2">
    <location>
        <begin position="1167"/>
        <end position="1186"/>
    </location>
</feature>
<dbReference type="PANTHER" id="PTHR24115">
    <property type="entry name" value="KINESIN-RELATED"/>
    <property type="match status" value="1"/>
</dbReference>
<feature type="region of interest" description="Disordered" evidence="2">
    <location>
        <begin position="201"/>
        <end position="222"/>
    </location>
</feature>
<dbReference type="Gene3D" id="3.40.850.10">
    <property type="entry name" value="Kinesin motor domain"/>
    <property type="match status" value="1"/>
</dbReference>
<evidence type="ECO:0000256" key="2">
    <source>
        <dbReference type="SAM" id="MobiDB-lite"/>
    </source>
</evidence>
<feature type="binding site" evidence="1">
    <location>
        <begin position="140"/>
        <end position="147"/>
    </location>
    <ligand>
        <name>ATP</name>
        <dbReference type="ChEBI" id="CHEBI:30616"/>
    </ligand>
</feature>
<organism evidence="4 5">
    <name type="scientific">Vitrella brassicaformis (strain CCMP3155)</name>
    <dbReference type="NCBI Taxonomy" id="1169540"/>
    <lineage>
        <taxon>Eukaryota</taxon>
        <taxon>Sar</taxon>
        <taxon>Alveolata</taxon>
        <taxon>Colpodellida</taxon>
        <taxon>Vitrellaceae</taxon>
        <taxon>Vitrella</taxon>
    </lineage>
</organism>
<feature type="compositionally biased region" description="Basic residues" evidence="2">
    <location>
        <begin position="978"/>
        <end position="991"/>
    </location>
</feature>
<feature type="compositionally biased region" description="Gly residues" evidence="2">
    <location>
        <begin position="590"/>
        <end position="599"/>
    </location>
</feature>
<feature type="compositionally biased region" description="Basic and acidic residues" evidence="2">
    <location>
        <begin position="840"/>
        <end position="868"/>
    </location>
</feature>
<dbReference type="PRINTS" id="PR00380">
    <property type="entry name" value="KINESINHEAVY"/>
</dbReference>
<dbReference type="InterPro" id="IPR027417">
    <property type="entry name" value="P-loop_NTPase"/>
</dbReference>
<dbReference type="PROSITE" id="PS50067">
    <property type="entry name" value="KINESIN_MOTOR_2"/>
    <property type="match status" value="1"/>
</dbReference>
<dbReference type="VEuPathDB" id="CryptoDB:Vbra_10445"/>
<dbReference type="InParanoid" id="A0A0G4GZ42"/>
<dbReference type="Proteomes" id="UP000041254">
    <property type="component" value="Unassembled WGS sequence"/>
</dbReference>